<dbReference type="CDD" id="cd17328">
    <property type="entry name" value="MFS_spinster_like"/>
    <property type="match status" value="1"/>
</dbReference>
<keyword evidence="4 6" id="KW-1133">Transmembrane helix</keyword>
<dbReference type="PANTHER" id="PTHR23505">
    <property type="entry name" value="SPINSTER"/>
    <property type="match status" value="1"/>
</dbReference>
<dbReference type="Proteomes" id="UP000664795">
    <property type="component" value="Unassembled WGS sequence"/>
</dbReference>
<feature type="transmembrane region" description="Helical" evidence="6">
    <location>
        <begin position="89"/>
        <end position="108"/>
    </location>
</feature>
<feature type="transmembrane region" description="Helical" evidence="6">
    <location>
        <begin position="364"/>
        <end position="382"/>
    </location>
</feature>
<dbReference type="InterPro" id="IPR044770">
    <property type="entry name" value="MFS_spinster-like"/>
</dbReference>
<evidence type="ECO:0000256" key="1">
    <source>
        <dbReference type="ARBA" id="ARBA00004141"/>
    </source>
</evidence>
<keyword evidence="5 6" id="KW-0472">Membrane</keyword>
<dbReference type="InterPro" id="IPR011701">
    <property type="entry name" value="MFS"/>
</dbReference>
<evidence type="ECO:0000256" key="5">
    <source>
        <dbReference type="ARBA" id="ARBA00023136"/>
    </source>
</evidence>
<feature type="transmembrane region" description="Helical" evidence="6">
    <location>
        <begin position="174"/>
        <end position="196"/>
    </location>
</feature>
<protein>
    <submittedName>
        <fullName evidence="8">MFS transporter</fullName>
    </submittedName>
</protein>
<dbReference type="PROSITE" id="PS50850">
    <property type="entry name" value="MFS"/>
    <property type="match status" value="1"/>
</dbReference>
<keyword evidence="2" id="KW-0813">Transport</keyword>
<dbReference type="EMBL" id="JAFMYU010000007">
    <property type="protein sequence ID" value="MBO0931649.1"/>
    <property type="molecule type" value="Genomic_DNA"/>
</dbReference>
<dbReference type="SUPFAM" id="SSF103473">
    <property type="entry name" value="MFS general substrate transporter"/>
    <property type="match status" value="1"/>
</dbReference>
<evidence type="ECO:0000313" key="9">
    <source>
        <dbReference type="Proteomes" id="UP000664795"/>
    </source>
</evidence>
<feature type="domain" description="Major facilitator superfamily (MFS) profile" evidence="7">
    <location>
        <begin position="23"/>
        <end position="418"/>
    </location>
</feature>
<organism evidence="8 9">
    <name type="scientific">Fibrella aquatilis</name>
    <dbReference type="NCBI Taxonomy" id="2817059"/>
    <lineage>
        <taxon>Bacteria</taxon>
        <taxon>Pseudomonadati</taxon>
        <taxon>Bacteroidota</taxon>
        <taxon>Cytophagia</taxon>
        <taxon>Cytophagales</taxon>
        <taxon>Spirosomataceae</taxon>
        <taxon>Fibrella</taxon>
    </lineage>
</organism>
<feature type="transmembrane region" description="Helical" evidence="6">
    <location>
        <begin position="303"/>
        <end position="320"/>
    </location>
</feature>
<reference evidence="8 9" key="1">
    <citation type="submission" date="2021-03" db="EMBL/GenBank/DDBJ databases">
        <title>Fibrella sp. HMF5036 genome sequencing and assembly.</title>
        <authorList>
            <person name="Kang H."/>
            <person name="Kim H."/>
            <person name="Bae S."/>
            <person name="Joh K."/>
        </authorList>
    </citation>
    <scope>NUCLEOTIDE SEQUENCE [LARGE SCALE GENOMIC DNA]</scope>
    <source>
        <strain evidence="8 9">HMF5036</strain>
    </source>
</reference>
<dbReference type="GO" id="GO:0016020">
    <property type="term" value="C:membrane"/>
    <property type="evidence" value="ECO:0007669"/>
    <property type="project" value="UniProtKB-SubCell"/>
</dbReference>
<dbReference type="Gene3D" id="1.20.1250.20">
    <property type="entry name" value="MFS general substrate transporter like domains"/>
    <property type="match status" value="2"/>
</dbReference>
<feature type="transmembrane region" description="Helical" evidence="6">
    <location>
        <begin position="148"/>
        <end position="168"/>
    </location>
</feature>
<dbReference type="Pfam" id="PF07690">
    <property type="entry name" value="MFS_1"/>
    <property type="match status" value="1"/>
</dbReference>
<evidence type="ECO:0000256" key="4">
    <source>
        <dbReference type="ARBA" id="ARBA00022989"/>
    </source>
</evidence>
<dbReference type="InterPro" id="IPR036259">
    <property type="entry name" value="MFS_trans_sf"/>
</dbReference>
<keyword evidence="9" id="KW-1185">Reference proteome</keyword>
<evidence type="ECO:0000256" key="6">
    <source>
        <dbReference type="SAM" id="Phobius"/>
    </source>
</evidence>
<dbReference type="InterPro" id="IPR020846">
    <property type="entry name" value="MFS_dom"/>
</dbReference>
<keyword evidence="3 6" id="KW-0812">Transmembrane</keyword>
<feature type="transmembrane region" description="Helical" evidence="6">
    <location>
        <begin position="232"/>
        <end position="253"/>
    </location>
</feature>
<feature type="transmembrane region" description="Helical" evidence="6">
    <location>
        <begin position="57"/>
        <end position="77"/>
    </location>
</feature>
<evidence type="ECO:0000259" key="7">
    <source>
        <dbReference type="PROSITE" id="PS50850"/>
    </source>
</evidence>
<feature type="transmembrane region" description="Helical" evidence="6">
    <location>
        <begin position="20"/>
        <end position="37"/>
    </location>
</feature>
<feature type="transmembrane region" description="Helical" evidence="6">
    <location>
        <begin position="326"/>
        <end position="343"/>
    </location>
</feature>
<evidence type="ECO:0000313" key="8">
    <source>
        <dbReference type="EMBL" id="MBO0931649.1"/>
    </source>
</evidence>
<feature type="transmembrane region" description="Helical" evidence="6">
    <location>
        <begin position="273"/>
        <end position="291"/>
    </location>
</feature>
<comment type="caution">
    <text evidence="8">The sequence shown here is derived from an EMBL/GenBank/DDBJ whole genome shotgun (WGS) entry which is preliminary data.</text>
</comment>
<dbReference type="RefSeq" id="WP_207335608.1">
    <property type="nucleotide sequence ID" value="NZ_JAFMYU010000007.1"/>
</dbReference>
<gene>
    <name evidence="8" type="ORF">J2I48_11620</name>
</gene>
<name>A0A939G6R0_9BACT</name>
<proteinExistence type="predicted"/>
<sequence length="421" mass="45617">MALATLETTRSATSALPAKAWLVVVLLCVVGCLNYLDRIMITTMRTSIVADMPMTDAQFGLLTSVFLWVYGGLSPLAGFMADRFNRSRVIVGSLFVWSVVTWLTAYATTFPQLLATRALMGISEACYIPAALALIADYHRGSTRSLATGIHMAGIMAGQSLGFLGGYIADHWHWNTAFSTLGGLGVGYAVLLALLLRDAPRQLDSPEAQKLPEAGEIHFGAALKDLFRRPKFWLALSFWGLLGVANWLVLAWLPTYFKEQFSLSQTQAGIYGTAYFHAAALVGVLIGGFWADRWSRTNIRGRMLVPAIGFCLAAPAIFLASSTSLLVAAVAGFMVYALTRTFADANMMPILCQITDPRYRATGYGILNLFSCVVGGLGIYAGGSLRDGHVNLSLLFQLASVLLVLCAVLVYGIKPEKTERR</sequence>
<feature type="transmembrane region" description="Helical" evidence="6">
    <location>
        <begin position="394"/>
        <end position="413"/>
    </location>
</feature>
<evidence type="ECO:0000256" key="3">
    <source>
        <dbReference type="ARBA" id="ARBA00022692"/>
    </source>
</evidence>
<dbReference type="GO" id="GO:0022857">
    <property type="term" value="F:transmembrane transporter activity"/>
    <property type="evidence" value="ECO:0007669"/>
    <property type="project" value="InterPro"/>
</dbReference>
<feature type="transmembrane region" description="Helical" evidence="6">
    <location>
        <begin position="114"/>
        <end position="136"/>
    </location>
</feature>
<evidence type="ECO:0000256" key="2">
    <source>
        <dbReference type="ARBA" id="ARBA00022448"/>
    </source>
</evidence>
<comment type="subcellular location">
    <subcellularLocation>
        <location evidence="1">Membrane</location>
        <topology evidence="1">Multi-pass membrane protein</topology>
    </subcellularLocation>
</comment>
<accession>A0A939G6R0</accession>
<dbReference type="AlphaFoldDB" id="A0A939G6R0"/>
<dbReference type="PANTHER" id="PTHR23505:SF52">
    <property type="entry name" value="MAJOR FACILITATOR SUPERFAMILY PROTEIN"/>
    <property type="match status" value="1"/>
</dbReference>